<evidence type="ECO:0000313" key="7">
    <source>
        <dbReference type="EMBL" id="RVX71480.1"/>
    </source>
</evidence>
<evidence type="ECO:0008006" key="9">
    <source>
        <dbReference type="Google" id="ProtNLM"/>
    </source>
</evidence>
<dbReference type="InterPro" id="IPR036188">
    <property type="entry name" value="FAD/NAD-bd_sf"/>
</dbReference>
<organism evidence="7 8">
    <name type="scientific">Exophiala mesophila</name>
    <name type="common">Black yeast-like fungus</name>
    <dbReference type="NCBI Taxonomy" id="212818"/>
    <lineage>
        <taxon>Eukaryota</taxon>
        <taxon>Fungi</taxon>
        <taxon>Dikarya</taxon>
        <taxon>Ascomycota</taxon>
        <taxon>Pezizomycotina</taxon>
        <taxon>Eurotiomycetes</taxon>
        <taxon>Chaetothyriomycetidae</taxon>
        <taxon>Chaetothyriales</taxon>
        <taxon>Herpotrichiellaceae</taxon>
        <taxon>Exophiala</taxon>
    </lineage>
</organism>
<evidence type="ECO:0000256" key="6">
    <source>
        <dbReference type="SAM" id="MobiDB-lite"/>
    </source>
</evidence>
<dbReference type="VEuPathDB" id="FungiDB:PV10_06398"/>
<name>A0A438N6X2_EXOME</name>
<feature type="compositionally biased region" description="Polar residues" evidence="6">
    <location>
        <begin position="9"/>
        <end position="21"/>
    </location>
</feature>
<dbReference type="PANTHER" id="PTHR42877">
    <property type="entry name" value="L-ORNITHINE N(5)-MONOOXYGENASE-RELATED"/>
    <property type="match status" value="1"/>
</dbReference>
<dbReference type="InterPro" id="IPR051209">
    <property type="entry name" value="FAD-bind_Monooxygenase_sf"/>
</dbReference>
<dbReference type="Pfam" id="PF00743">
    <property type="entry name" value="FMO-like"/>
    <property type="match status" value="1"/>
</dbReference>
<dbReference type="GO" id="GO:0004499">
    <property type="term" value="F:N,N-dimethylaniline monooxygenase activity"/>
    <property type="evidence" value="ECO:0007669"/>
    <property type="project" value="InterPro"/>
</dbReference>
<dbReference type="Gene3D" id="3.50.50.60">
    <property type="entry name" value="FAD/NAD(P)-binding domain"/>
    <property type="match status" value="2"/>
</dbReference>
<comment type="similarity">
    <text evidence="2">Belongs to the FAD-binding monooxygenase family.</text>
</comment>
<sequence length="609" mass="69732">MGSIDENHNSQTIGNGQSGIPTNLEELPDLYGWPRENERGYRIRETPSGFDRPLRVVVMGCGASGISFAKFAQDELKNVDFVLYEKNHDVGGTWLENRYPGCACDVPSVTYQFTWAPDTWSHFYSESPEIHRYFKRVAEKYNVMKYTKLNHKVVHALWDQETGKWKITVEDSNTKTTFVDECDVFINAGGPLNAWNMPRIDGIERFKGVLAHTANYPEGLDLKGKRVAKEVSKLHTWIRTPTWVLGSFGAKYVRGTDANPAYTEEELELMRQDPETYLKYRKNIELNISEGFGVFYKNTPESNAARDFTIEQMRSKLASKPAIADALIPKDFPVGCKRPTPGIGFLEALCGDNVSVYLGGELKTITEKGFIDPEGQEQEVDVIILATGFNTTWIPRFPIIANGKNLCDMYAENPLSYLGIAAPEMPNYFTYYGPYGPLGQASAVVMIEFFTRYFNEVIRKIQTERIKSIAPRMDVAREFQEHADLYLKRTVWDSECRSWWKGGKIDGKIMLYPGSRTQYMELISQPRYEDYEIKYHDMNRWAFLGNGWSVRDYDGRDITWFWGTVDGKDKKEEYELNWKALKTAKDHANSQPAQAEQPIQDHLMSPNAL</sequence>
<gene>
    <name evidence="7" type="ORF">B0A52_05052</name>
</gene>
<dbReference type="PANTHER" id="PTHR42877:SF7">
    <property type="entry name" value="FLAVIN-BINDING MONOOXYGENASE-RELATED"/>
    <property type="match status" value="1"/>
</dbReference>
<proteinExistence type="inferred from homology"/>
<evidence type="ECO:0000256" key="3">
    <source>
        <dbReference type="ARBA" id="ARBA00022630"/>
    </source>
</evidence>
<dbReference type="GO" id="GO:0050661">
    <property type="term" value="F:NADP binding"/>
    <property type="evidence" value="ECO:0007669"/>
    <property type="project" value="InterPro"/>
</dbReference>
<keyword evidence="3" id="KW-0285">Flavoprotein</keyword>
<accession>A0A438N6X2</accession>
<reference evidence="7 8" key="1">
    <citation type="submission" date="2017-03" db="EMBL/GenBank/DDBJ databases">
        <title>Genomes of endolithic fungi from Antarctica.</title>
        <authorList>
            <person name="Coleine C."/>
            <person name="Masonjones S."/>
            <person name="Stajich J.E."/>
        </authorList>
    </citation>
    <scope>NUCLEOTIDE SEQUENCE [LARGE SCALE GENOMIC DNA]</scope>
    <source>
        <strain evidence="7 8">CCFEE 6314</strain>
    </source>
</reference>
<protein>
    <recommendedName>
        <fullName evidence="9">Sterigmatocystin biosynthesis monooxygenase stcW</fullName>
    </recommendedName>
</protein>
<feature type="region of interest" description="Disordered" evidence="6">
    <location>
        <begin position="1"/>
        <end position="24"/>
    </location>
</feature>
<comment type="caution">
    <text evidence="7">The sequence shown here is derived from an EMBL/GenBank/DDBJ whole genome shotgun (WGS) entry which is preliminary data.</text>
</comment>
<dbReference type="SUPFAM" id="SSF51905">
    <property type="entry name" value="FAD/NAD(P)-binding domain"/>
    <property type="match status" value="3"/>
</dbReference>
<dbReference type="GO" id="GO:0050660">
    <property type="term" value="F:flavin adenine dinucleotide binding"/>
    <property type="evidence" value="ECO:0007669"/>
    <property type="project" value="InterPro"/>
</dbReference>
<evidence type="ECO:0000256" key="4">
    <source>
        <dbReference type="ARBA" id="ARBA00022827"/>
    </source>
</evidence>
<evidence type="ECO:0000313" key="8">
    <source>
        <dbReference type="Proteomes" id="UP000288859"/>
    </source>
</evidence>
<evidence type="ECO:0000256" key="5">
    <source>
        <dbReference type="ARBA" id="ARBA00023002"/>
    </source>
</evidence>
<evidence type="ECO:0000256" key="1">
    <source>
        <dbReference type="ARBA" id="ARBA00001974"/>
    </source>
</evidence>
<dbReference type="OrthoDB" id="4119995at2759"/>
<evidence type="ECO:0000256" key="2">
    <source>
        <dbReference type="ARBA" id="ARBA00010139"/>
    </source>
</evidence>
<dbReference type="AlphaFoldDB" id="A0A438N6X2"/>
<keyword evidence="4" id="KW-0274">FAD</keyword>
<comment type="cofactor">
    <cofactor evidence="1">
        <name>FAD</name>
        <dbReference type="ChEBI" id="CHEBI:57692"/>
    </cofactor>
</comment>
<feature type="region of interest" description="Disordered" evidence="6">
    <location>
        <begin position="585"/>
        <end position="609"/>
    </location>
</feature>
<keyword evidence="5" id="KW-0560">Oxidoreductase</keyword>
<dbReference type="InterPro" id="IPR020946">
    <property type="entry name" value="Flavin_mOase-like"/>
</dbReference>
<dbReference type="EMBL" id="NAJM01000017">
    <property type="protein sequence ID" value="RVX71480.1"/>
    <property type="molecule type" value="Genomic_DNA"/>
</dbReference>
<dbReference type="Proteomes" id="UP000288859">
    <property type="component" value="Unassembled WGS sequence"/>
</dbReference>